<evidence type="ECO:0000256" key="3">
    <source>
        <dbReference type="ARBA" id="ARBA00022692"/>
    </source>
</evidence>
<dbReference type="EMBL" id="MFGX01000082">
    <property type="protein sequence ID" value="OGF54414.1"/>
    <property type="molecule type" value="Genomic_DNA"/>
</dbReference>
<feature type="transmembrane region" description="Helical" evidence="6">
    <location>
        <begin position="83"/>
        <end position="105"/>
    </location>
</feature>
<evidence type="ECO:0000256" key="6">
    <source>
        <dbReference type="SAM" id="Phobius"/>
    </source>
</evidence>
<dbReference type="GO" id="GO:0015658">
    <property type="term" value="F:branched-chain amino acid transmembrane transporter activity"/>
    <property type="evidence" value="ECO:0007669"/>
    <property type="project" value="InterPro"/>
</dbReference>
<protein>
    <recommendedName>
        <fullName evidence="9">Branched-chain amino acid ABC transporter permease</fullName>
    </recommendedName>
</protein>
<keyword evidence="2" id="KW-1003">Cell membrane</keyword>
<reference evidence="7 8" key="1">
    <citation type="journal article" date="2016" name="Nat. Commun.">
        <title>Thousands of microbial genomes shed light on interconnected biogeochemical processes in an aquifer system.</title>
        <authorList>
            <person name="Anantharaman K."/>
            <person name="Brown C.T."/>
            <person name="Hug L.A."/>
            <person name="Sharon I."/>
            <person name="Castelle C.J."/>
            <person name="Probst A.J."/>
            <person name="Thomas B.C."/>
            <person name="Singh A."/>
            <person name="Wilkins M.J."/>
            <person name="Karaoz U."/>
            <person name="Brodie E.L."/>
            <person name="Williams K.H."/>
            <person name="Hubbard S.S."/>
            <person name="Banfield J.F."/>
        </authorList>
    </citation>
    <scope>NUCLEOTIDE SEQUENCE [LARGE SCALE GENOMIC DNA]</scope>
    <source>
        <strain evidence="8">RBG_16_55_9</strain>
    </source>
</reference>
<evidence type="ECO:0000256" key="2">
    <source>
        <dbReference type="ARBA" id="ARBA00022475"/>
    </source>
</evidence>
<accession>A0A1F5UTD5</accession>
<comment type="subcellular location">
    <subcellularLocation>
        <location evidence="1">Cell membrane</location>
        <topology evidence="1">Multi-pass membrane protein</topology>
    </subcellularLocation>
</comment>
<dbReference type="STRING" id="1817864.A2Z21_00320"/>
<evidence type="ECO:0000256" key="4">
    <source>
        <dbReference type="ARBA" id="ARBA00022989"/>
    </source>
</evidence>
<feature type="transmembrane region" description="Helical" evidence="6">
    <location>
        <begin position="112"/>
        <end position="131"/>
    </location>
</feature>
<dbReference type="AlphaFoldDB" id="A0A1F5UTD5"/>
<feature type="transmembrane region" description="Helical" evidence="6">
    <location>
        <begin position="12"/>
        <end position="28"/>
    </location>
</feature>
<name>A0A1F5UTD5_FRAXR</name>
<proteinExistence type="predicted"/>
<evidence type="ECO:0008006" key="9">
    <source>
        <dbReference type="Google" id="ProtNLM"/>
    </source>
</evidence>
<sequence length="311" mass="33524">MIPTNTTKMTSIFGVIAVAVLFVAPSFASRYLLQILLTIVLYVQLVTAWNILSGFTGYLFLGVAAFYGIAGYAYAIVSLEIPYFVAIPVVGMLCFVISYAIGMVLLRIRGPYFAIASYALVLLFANVVLYYEQTYSRVTGRVVSILPVSTTYTVLLGVAIATIVVAYLIKRSKFGYGLSYIKGNEDLANVVGINVARYKCLAFGISAFFIGMATAAIIPRGGYIDTTVVFAPTISFNTLVMGVVGGLGSIRGGVLSAVLFSLLFELFGTRANPYPLFVFMGVLLMVVIFYFPRGIEGVIARVTSARGEQAS</sequence>
<dbReference type="CDD" id="cd06581">
    <property type="entry name" value="TM_PBP1_LivM_like"/>
    <property type="match status" value="1"/>
</dbReference>
<feature type="transmembrane region" description="Helical" evidence="6">
    <location>
        <begin position="200"/>
        <end position="219"/>
    </location>
</feature>
<evidence type="ECO:0000313" key="7">
    <source>
        <dbReference type="EMBL" id="OGF54414.1"/>
    </source>
</evidence>
<evidence type="ECO:0000256" key="5">
    <source>
        <dbReference type="ARBA" id="ARBA00023136"/>
    </source>
</evidence>
<feature type="transmembrane region" description="Helical" evidence="6">
    <location>
        <begin position="274"/>
        <end position="291"/>
    </location>
</feature>
<dbReference type="InterPro" id="IPR043428">
    <property type="entry name" value="LivM-like"/>
</dbReference>
<dbReference type="PANTHER" id="PTHR30482:SF20">
    <property type="entry name" value="HIGH-AFFINITY BRANCHED-CHAIN AMINO ACID TRANSPORT SYSTEM PERMEASE PROTEIN LIVM"/>
    <property type="match status" value="1"/>
</dbReference>
<feature type="transmembrane region" description="Helical" evidence="6">
    <location>
        <begin position="34"/>
        <end position="52"/>
    </location>
</feature>
<dbReference type="Pfam" id="PF02653">
    <property type="entry name" value="BPD_transp_2"/>
    <property type="match status" value="1"/>
</dbReference>
<keyword evidence="3 6" id="KW-0812">Transmembrane</keyword>
<evidence type="ECO:0000313" key="8">
    <source>
        <dbReference type="Proteomes" id="UP000179157"/>
    </source>
</evidence>
<feature type="transmembrane region" description="Helical" evidence="6">
    <location>
        <begin position="151"/>
        <end position="169"/>
    </location>
</feature>
<gene>
    <name evidence="7" type="ORF">A2Z21_00320</name>
</gene>
<feature type="transmembrane region" description="Helical" evidence="6">
    <location>
        <begin position="239"/>
        <end position="262"/>
    </location>
</feature>
<keyword evidence="4 6" id="KW-1133">Transmembrane helix</keyword>
<dbReference type="Proteomes" id="UP000179157">
    <property type="component" value="Unassembled WGS sequence"/>
</dbReference>
<feature type="transmembrane region" description="Helical" evidence="6">
    <location>
        <begin position="59"/>
        <end position="77"/>
    </location>
</feature>
<evidence type="ECO:0000256" key="1">
    <source>
        <dbReference type="ARBA" id="ARBA00004651"/>
    </source>
</evidence>
<organism evidence="7 8">
    <name type="scientific">Fraserbacteria sp. (strain RBG_16_55_9)</name>
    <dbReference type="NCBI Taxonomy" id="1817864"/>
    <lineage>
        <taxon>Bacteria</taxon>
        <taxon>Candidatus Fraseribacteriota</taxon>
    </lineage>
</organism>
<dbReference type="GO" id="GO:0005886">
    <property type="term" value="C:plasma membrane"/>
    <property type="evidence" value="ECO:0007669"/>
    <property type="project" value="UniProtKB-SubCell"/>
</dbReference>
<keyword evidence="5 6" id="KW-0472">Membrane</keyword>
<dbReference type="PANTHER" id="PTHR30482">
    <property type="entry name" value="HIGH-AFFINITY BRANCHED-CHAIN AMINO ACID TRANSPORT SYSTEM PERMEASE"/>
    <property type="match status" value="1"/>
</dbReference>
<dbReference type="InterPro" id="IPR001851">
    <property type="entry name" value="ABC_transp_permease"/>
</dbReference>
<comment type="caution">
    <text evidence="7">The sequence shown here is derived from an EMBL/GenBank/DDBJ whole genome shotgun (WGS) entry which is preliminary data.</text>
</comment>